<feature type="compositionally biased region" description="Basic and acidic residues" evidence="8">
    <location>
        <begin position="618"/>
        <end position="631"/>
    </location>
</feature>
<protein>
    <recommendedName>
        <fullName evidence="9">DEUBAD domain-containing protein</fullName>
    </recommendedName>
</protein>
<proteinExistence type="predicted"/>
<feature type="region of interest" description="Disordered" evidence="8">
    <location>
        <begin position="191"/>
        <end position="305"/>
    </location>
</feature>
<comment type="subcellular location">
    <subcellularLocation>
        <location evidence="1">Nucleus</location>
    </subcellularLocation>
</comment>
<evidence type="ECO:0000313" key="10">
    <source>
        <dbReference type="EMBL" id="CAK7270848.1"/>
    </source>
</evidence>
<evidence type="ECO:0000256" key="5">
    <source>
        <dbReference type="ARBA" id="ARBA00023015"/>
    </source>
</evidence>
<evidence type="ECO:0000256" key="6">
    <source>
        <dbReference type="ARBA" id="ARBA00023163"/>
    </source>
</evidence>
<dbReference type="InterPro" id="IPR028020">
    <property type="entry name" value="ASX_DEUBAD_dom"/>
</dbReference>
<evidence type="ECO:0000256" key="8">
    <source>
        <dbReference type="SAM" id="MobiDB-lite"/>
    </source>
</evidence>
<evidence type="ECO:0000256" key="1">
    <source>
        <dbReference type="ARBA" id="ARBA00004123"/>
    </source>
</evidence>
<dbReference type="Proteomes" id="UP001642501">
    <property type="component" value="Unassembled WGS sequence"/>
</dbReference>
<feature type="compositionally biased region" description="Basic residues" evidence="8">
    <location>
        <begin position="229"/>
        <end position="238"/>
    </location>
</feature>
<feature type="compositionally biased region" description="Basic and acidic residues" evidence="8">
    <location>
        <begin position="483"/>
        <end position="500"/>
    </location>
</feature>
<dbReference type="PROSITE" id="PS51916">
    <property type="entry name" value="DEUBAD"/>
    <property type="match status" value="1"/>
</dbReference>
<gene>
    <name evidence="10" type="ORF">SEPCBS57363_004312</name>
</gene>
<evidence type="ECO:0000256" key="3">
    <source>
        <dbReference type="ARBA" id="ARBA00022771"/>
    </source>
</evidence>
<keyword evidence="2" id="KW-0479">Metal-binding</keyword>
<evidence type="ECO:0000256" key="7">
    <source>
        <dbReference type="ARBA" id="ARBA00023242"/>
    </source>
</evidence>
<keyword evidence="3" id="KW-0863">Zinc-finger</keyword>
<reference evidence="10 11" key="1">
    <citation type="submission" date="2024-01" db="EMBL/GenBank/DDBJ databases">
        <authorList>
            <person name="Allen C."/>
            <person name="Tagirdzhanova G."/>
        </authorList>
    </citation>
    <scope>NUCLEOTIDE SEQUENCE [LARGE SCALE GENOMIC DNA]</scope>
    <source>
        <strain evidence="10 11">CBS 573.63</strain>
    </source>
</reference>
<dbReference type="EMBL" id="CAWUOM010000079">
    <property type="protein sequence ID" value="CAK7270848.1"/>
    <property type="molecule type" value="Genomic_DNA"/>
</dbReference>
<dbReference type="InterPro" id="IPR044867">
    <property type="entry name" value="DEUBAD_dom"/>
</dbReference>
<feature type="compositionally biased region" description="Basic and acidic residues" evidence="8">
    <location>
        <begin position="527"/>
        <end position="537"/>
    </location>
</feature>
<feature type="domain" description="DEUBAD" evidence="9">
    <location>
        <begin position="368"/>
        <end position="482"/>
    </location>
</feature>
<feature type="region of interest" description="Disordered" evidence="8">
    <location>
        <begin position="112"/>
        <end position="158"/>
    </location>
</feature>
<organism evidence="10 11">
    <name type="scientific">Sporothrix epigloea</name>
    <dbReference type="NCBI Taxonomy" id="1892477"/>
    <lineage>
        <taxon>Eukaryota</taxon>
        <taxon>Fungi</taxon>
        <taxon>Dikarya</taxon>
        <taxon>Ascomycota</taxon>
        <taxon>Pezizomycotina</taxon>
        <taxon>Sordariomycetes</taxon>
        <taxon>Sordariomycetidae</taxon>
        <taxon>Ophiostomatales</taxon>
        <taxon>Ophiostomataceae</taxon>
        <taxon>Sporothrix</taxon>
    </lineage>
</organism>
<keyword evidence="5" id="KW-0805">Transcription regulation</keyword>
<keyword evidence="11" id="KW-1185">Reference proteome</keyword>
<evidence type="ECO:0000259" key="9">
    <source>
        <dbReference type="PROSITE" id="PS51916"/>
    </source>
</evidence>
<feature type="region of interest" description="Disordered" evidence="8">
    <location>
        <begin position="49"/>
        <end position="68"/>
    </location>
</feature>
<evidence type="ECO:0000313" key="11">
    <source>
        <dbReference type="Proteomes" id="UP001642501"/>
    </source>
</evidence>
<accession>A0ABP0DRC0</accession>
<comment type="caution">
    <text evidence="10">The sequence shown here is derived from an EMBL/GenBank/DDBJ whole genome shotgun (WGS) entry which is preliminary data.</text>
</comment>
<dbReference type="Pfam" id="PF13919">
    <property type="entry name" value="ASXH"/>
    <property type="match status" value="1"/>
</dbReference>
<feature type="compositionally biased region" description="Basic and acidic residues" evidence="8">
    <location>
        <begin position="116"/>
        <end position="127"/>
    </location>
</feature>
<evidence type="ECO:0000256" key="4">
    <source>
        <dbReference type="ARBA" id="ARBA00022833"/>
    </source>
</evidence>
<keyword evidence="6" id="KW-0804">Transcription</keyword>
<keyword evidence="4" id="KW-0862">Zinc</keyword>
<feature type="compositionally biased region" description="Basic and acidic residues" evidence="8">
    <location>
        <begin position="507"/>
        <end position="517"/>
    </location>
</feature>
<feature type="compositionally biased region" description="Basic and acidic residues" evidence="8">
    <location>
        <begin position="207"/>
        <end position="228"/>
    </location>
</feature>
<keyword evidence="7" id="KW-0539">Nucleus</keyword>
<sequence>MEFISHIPSSPLSSVLDVYETDRDLEHGHDCDVKSHNFASAGLRTPSKVNNVLASPKRSSPRRSHQQRPVQIAVLQAVLEAPETAEVAAEAEMGAVGVAAGQNGSIDTATAVDLQRWPKIETPKPKQEPPGPEPNSVTEPAIVPKTQPESQPKPALEPTREPEVIAAFNDPSQHQPKEGIVRQTDGKHREVINENGKGSNGFPQKSLEGEKQQNAGEVDKPTEASLEKPRRKPRRRNRTTVIPPVQTEERTPGAPAVTTTRSGRRVVQKCHYGDMSSRSKPVATKSLGKTNAPAEAAAEDATDATTATTATLAGNTKDSTDMKDTKITRAAKETPKAVKGERSPAAAVMRRRKLAAARWRSEFVLANTRSPLTHYDLRTLLCQPEAWSFLDHEEQREVLALFPPDTKVLDAGTADARPDVASLKNDNNFRHDCARYRSGLQDGFFNKSWLEEAFEAHAMRQEGMFDDYVLEAFESSWGVKMPDEKGEATVKGQQGREEKLSTISRKRSWDLSVKADPEALDSTGSEEVTKIDNKIEPKPPTNVPEEEVRSPKRQKQDTGEPKDGTGEAQEEVEKEAVSGVDDTSRCQGILEDDTQAGVPLLDAQQLPSSGEGAQNESVKSRELLSTEESKQKTAVKS</sequence>
<evidence type="ECO:0000256" key="2">
    <source>
        <dbReference type="ARBA" id="ARBA00022723"/>
    </source>
</evidence>
<feature type="compositionally biased region" description="Basic and acidic residues" evidence="8">
    <location>
        <begin position="546"/>
        <end position="565"/>
    </location>
</feature>
<feature type="region of interest" description="Disordered" evidence="8">
    <location>
        <begin position="483"/>
        <end position="637"/>
    </location>
</feature>
<feature type="compositionally biased region" description="Polar residues" evidence="8">
    <location>
        <begin position="605"/>
        <end position="617"/>
    </location>
</feature>
<name>A0ABP0DRC0_9PEZI</name>